<evidence type="ECO:0000313" key="5">
    <source>
        <dbReference type="EMBL" id="CCO04322.1"/>
    </source>
</evidence>
<dbReference type="Pfam" id="PF02397">
    <property type="entry name" value="Bac_transf"/>
    <property type="match status" value="1"/>
</dbReference>
<dbReference type="EMBL" id="HF545616">
    <property type="protein sequence ID" value="CCO04322.1"/>
    <property type="molecule type" value="Genomic_DNA"/>
</dbReference>
<keyword evidence="5" id="KW-0808">Transferase</keyword>
<keyword evidence="2" id="KW-1133">Transmembrane helix</keyword>
<dbReference type="PANTHER" id="PTHR30576">
    <property type="entry name" value="COLANIC BIOSYNTHESIS UDP-GLUCOSE LIPID CARRIER TRANSFERASE"/>
    <property type="match status" value="1"/>
</dbReference>
<accession>A0ABM9QEW7</accession>
<dbReference type="InterPro" id="IPR003362">
    <property type="entry name" value="Bact_transf"/>
</dbReference>
<keyword evidence="2" id="KW-0812">Transmembrane</keyword>
<proteinExistence type="inferred from homology"/>
<evidence type="ECO:0000313" key="6">
    <source>
        <dbReference type="Proteomes" id="UP000027600"/>
    </source>
</evidence>
<feature type="domain" description="Glycosyltransferase 2-like" evidence="3">
    <location>
        <begin position="267"/>
        <end position="391"/>
    </location>
</feature>
<reference evidence="5 6" key="1">
    <citation type="journal article" date="2014" name="Int. J. Syst. Evol. Microbiol.">
        <title>Complete genome of a new Firmicutes species belonging to the dominant human colonic microbiota ('Ruminococcus bicirculans') reveals two chromosomes and a selective capacity to utilize plant glucans.</title>
        <authorList>
            <consortium name="NISC Comparative Sequencing Program"/>
            <person name="Wegmann U."/>
            <person name="Louis P."/>
            <person name="Goesmann A."/>
            <person name="Henrissat B."/>
            <person name="Duncan S.H."/>
            <person name="Flint H.J."/>
        </authorList>
    </citation>
    <scope>NUCLEOTIDE SEQUENCE [LARGE SCALE GENOMIC DNA]</scope>
    <source>
        <strain evidence="5 6">80/3</strain>
    </source>
</reference>
<dbReference type="Proteomes" id="UP000027600">
    <property type="component" value="Chromosome I"/>
</dbReference>
<protein>
    <submittedName>
        <fullName evidence="5">Glycosyltransferase Family 2 protein</fullName>
        <ecNumber evidence="5">2.7.-.-</ecNumber>
    </submittedName>
</protein>
<evidence type="ECO:0000256" key="2">
    <source>
        <dbReference type="SAM" id="Phobius"/>
    </source>
</evidence>
<gene>
    <name evidence="5" type="ORF">RBI_I00598</name>
</gene>
<sequence length="515" mass="59243">MKKKAKKTTYKAENIEAIPTRNMGFYEKYVKRAIDIICASAAIICFSPIYIGVAILVRFKLGSPVLFTQDRPGLIGEDGKETIFKMYKFRTMTDERDENGELLPDEVRLTSFGKWLRNTSLDELPEAFNILNGTLSVCGPRPQLVRDMVFMTDEQRMRHTAKPGLSGLAQVNGRNAISWEDKINWDLKYIEKVSFLEDLKIILSTVKKAFIKQEGITQDDMATAEDFGDYLLRTEKVDKENYNKKQLQATMILSGSDGIEREAGLVSIIMPSYNTASFIEETIQSVLNQTYTNWELIIVDDCSTDNTNEVVDTIKDCRIHYLKNEKNSGAAISRNKALREAKGQWIAYLDSDDLWMPEKLEKQIKFMEENGYVFSYTNYEEIDVDGYKTGVKVTGPKKITKTGMFNYCWPGCLTVMYDANKIGLIQIEDIKKNNDYAMWLKVCRKADCYLLDEILGQYRKGRVGSVSTHSIRTMIGWHYKLYREAEDMGILSSLFNTGRNLVFGFYKKKRYVRRQ</sequence>
<dbReference type="PANTHER" id="PTHR30576:SF8">
    <property type="entry name" value="UNDECAPRENYL-PHOSPHATE GALACTOSE PHOSPHOTRANSFERASE"/>
    <property type="match status" value="1"/>
</dbReference>
<dbReference type="InterPro" id="IPR001173">
    <property type="entry name" value="Glyco_trans_2-like"/>
</dbReference>
<comment type="similarity">
    <text evidence="1">Belongs to the bacterial sugar transferase family.</text>
</comment>
<dbReference type="SUPFAM" id="SSF53448">
    <property type="entry name" value="Nucleotide-diphospho-sugar transferases"/>
    <property type="match status" value="1"/>
</dbReference>
<feature type="domain" description="Bacterial sugar transferase" evidence="4">
    <location>
        <begin position="31"/>
        <end position="210"/>
    </location>
</feature>
<evidence type="ECO:0000256" key="1">
    <source>
        <dbReference type="ARBA" id="ARBA00006464"/>
    </source>
</evidence>
<dbReference type="Pfam" id="PF00535">
    <property type="entry name" value="Glycos_transf_2"/>
    <property type="match status" value="1"/>
</dbReference>
<evidence type="ECO:0000259" key="3">
    <source>
        <dbReference type="Pfam" id="PF00535"/>
    </source>
</evidence>
<dbReference type="GO" id="GO:0016740">
    <property type="term" value="F:transferase activity"/>
    <property type="evidence" value="ECO:0007669"/>
    <property type="project" value="UniProtKB-KW"/>
</dbReference>
<evidence type="ECO:0000259" key="4">
    <source>
        <dbReference type="Pfam" id="PF02397"/>
    </source>
</evidence>
<keyword evidence="2" id="KW-0472">Membrane</keyword>
<name>A0ABM9QEW7_9FIRM</name>
<organism evidence="5 6">
    <name type="scientific">Ruminococcus bicirculans</name>
    <name type="common">ex Wegman et al. 2014</name>
    <dbReference type="NCBI Taxonomy" id="1160721"/>
    <lineage>
        <taxon>Bacteria</taxon>
        <taxon>Bacillati</taxon>
        <taxon>Bacillota</taxon>
        <taxon>Clostridia</taxon>
        <taxon>Eubacteriales</taxon>
        <taxon>Oscillospiraceae</taxon>
        <taxon>Ruminococcus</taxon>
    </lineage>
</organism>
<dbReference type="InterPro" id="IPR029044">
    <property type="entry name" value="Nucleotide-diphossugar_trans"/>
</dbReference>
<keyword evidence="6" id="KW-1185">Reference proteome</keyword>
<feature type="transmembrane region" description="Helical" evidence="2">
    <location>
        <begin position="33"/>
        <end position="57"/>
    </location>
</feature>
<dbReference type="Gene3D" id="3.90.550.10">
    <property type="entry name" value="Spore Coat Polysaccharide Biosynthesis Protein SpsA, Chain A"/>
    <property type="match status" value="1"/>
</dbReference>
<dbReference type="EC" id="2.7.-.-" evidence="5"/>